<evidence type="ECO:0000313" key="16">
    <source>
        <dbReference type="EMBL" id="WBO23046.1"/>
    </source>
</evidence>
<evidence type="ECO:0000256" key="13">
    <source>
        <dbReference type="ARBA" id="ARBA00023160"/>
    </source>
</evidence>
<keyword evidence="8" id="KW-0862">Zinc</keyword>
<accession>A0ABY7NUA9</accession>
<organism evidence="16 17">
    <name type="scientific">Sphingomonas abietis</name>
    <dbReference type="NCBI Taxonomy" id="3012344"/>
    <lineage>
        <taxon>Bacteria</taxon>
        <taxon>Pseudomonadati</taxon>
        <taxon>Pseudomonadota</taxon>
        <taxon>Alphaproteobacteria</taxon>
        <taxon>Sphingomonadales</taxon>
        <taxon>Sphingomonadaceae</taxon>
        <taxon>Sphingomonas</taxon>
    </lineage>
</organism>
<evidence type="ECO:0000256" key="7">
    <source>
        <dbReference type="ARBA" id="ARBA00022832"/>
    </source>
</evidence>
<dbReference type="InterPro" id="IPR006694">
    <property type="entry name" value="Fatty_acid_hydroxylase"/>
</dbReference>
<keyword evidence="5" id="KW-0479">Metal-binding</keyword>
<keyword evidence="6" id="KW-0256">Endoplasmic reticulum</keyword>
<evidence type="ECO:0000256" key="9">
    <source>
        <dbReference type="ARBA" id="ARBA00022989"/>
    </source>
</evidence>
<evidence type="ECO:0000256" key="1">
    <source>
        <dbReference type="ARBA" id="ARBA00001947"/>
    </source>
</evidence>
<dbReference type="PANTHER" id="PTHR12863:SF1">
    <property type="entry name" value="FATTY ACID 2-HYDROXYLASE"/>
    <property type="match status" value="1"/>
</dbReference>
<evidence type="ECO:0000259" key="15">
    <source>
        <dbReference type="Pfam" id="PF04116"/>
    </source>
</evidence>
<dbReference type="Proteomes" id="UP001210865">
    <property type="component" value="Chromosome"/>
</dbReference>
<evidence type="ECO:0000256" key="2">
    <source>
        <dbReference type="ARBA" id="ARBA00004477"/>
    </source>
</evidence>
<dbReference type="PANTHER" id="PTHR12863">
    <property type="entry name" value="FATTY ACID HYDROXYLASE"/>
    <property type="match status" value="1"/>
</dbReference>
<dbReference type="InterPro" id="IPR014430">
    <property type="entry name" value="Scs7"/>
</dbReference>
<gene>
    <name evidence="16" type="ORF">PBT88_02595</name>
</gene>
<reference evidence="16 17" key="1">
    <citation type="submission" date="2022-12" db="EMBL/GenBank/DDBJ databases">
        <title>Sphingomonas abieness sp. nov., an endophytic bacterium isolated from Abies koreana.</title>
        <authorList>
            <person name="Jiang L."/>
            <person name="Lee J."/>
        </authorList>
    </citation>
    <scope>NUCLEOTIDE SEQUENCE [LARGE SCALE GENOMIC DNA]</scope>
    <source>
        <strain evidence="17">PAMB 00755</strain>
    </source>
</reference>
<evidence type="ECO:0000256" key="8">
    <source>
        <dbReference type="ARBA" id="ARBA00022833"/>
    </source>
</evidence>
<evidence type="ECO:0000256" key="6">
    <source>
        <dbReference type="ARBA" id="ARBA00022824"/>
    </source>
</evidence>
<feature type="domain" description="Fatty acid hydroxylase" evidence="15">
    <location>
        <begin position="63"/>
        <end position="200"/>
    </location>
</feature>
<keyword evidence="12 14" id="KW-0472">Membrane</keyword>
<evidence type="ECO:0000313" key="17">
    <source>
        <dbReference type="Proteomes" id="UP001210865"/>
    </source>
</evidence>
<protein>
    <submittedName>
        <fullName evidence="16">Sterol desaturase family protein</fullName>
    </submittedName>
</protein>
<keyword evidence="17" id="KW-1185">Reference proteome</keyword>
<evidence type="ECO:0000256" key="14">
    <source>
        <dbReference type="SAM" id="Phobius"/>
    </source>
</evidence>
<evidence type="ECO:0000256" key="3">
    <source>
        <dbReference type="ARBA" id="ARBA00022516"/>
    </source>
</evidence>
<keyword evidence="13" id="KW-0275">Fatty acid biosynthesis</keyword>
<evidence type="ECO:0000256" key="12">
    <source>
        <dbReference type="ARBA" id="ARBA00023136"/>
    </source>
</evidence>
<keyword evidence="7" id="KW-0276">Fatty acid metabolism</keyword>
<dbReference type="Pfam" id="PF04116">
    <property type="entry name" value="FA_hydroxylase"/>
    <property type="match status" value="1"/>
</dbReference>
<comment type="subcellular location">
    <subcellularLocation>
        <location evidence="2">Endoplasmic reticulum membrane</location>
        <topology evidence="2">Multi-pass membrane protein</topology>
    </subcellularLocation>
</comment>
<keyword evidence="10" id="KW-0560">Oxidoreductase</keyword>
<keyword evidence="4 14" id="KW-0812">Transmembrane</keyword>
<sequence length="212" mass="23914">MPAPSPGPQRVRLFKNERLERLSLISARTFALGWIVMLPLVAWVGCYRTRPLDAPLETLGFLVVGLLIWSVFEYAMHRYLFHFESDSPGVQWLVYLIHGNHHDSPNDPLRGLMPLPVSIAVMGLAWLAFVATLGAQGTWPALGFMLGYVIYDAVHYSCHQFSMRGKLGSALKHHHMRHHYAKTTGNYAISAIFWDRVFGSRITSLKGPDRTA</sequence>
<dbReference type="RefSeq" id="WP_270077683.1">
    <property type="nucleotide sequence ID" value="NZ_CP115174.1"/>
</dbReference>
<dbReference type="EMBL" id="CP115174">
    <property type="protein sequence ID" value="WBO23046.1"/>
    <property type="molecule type" value="Genomic_DNA"/>
</dbReference>
<feature type="transmembrane region" description="Helical" evidence="14">
    <location>
        <begin position="21"/>
        <end position="44"/>
    </location>
</feature>
<evidence type="ECO:0000256" key="10">
    <source>
        <dbReference type="ARBA" id="ARBA00023002"/>
    </source>
</evidence>
<keyword evidence="3" id="KW-0444">Lipid biosynthesis</keyword>
<evidence type="ECO:0000256" key="5">
    <source>
        <dbReference type="ARBA" id="ARBA00022723"/>
    </source>
</evidence>
<keyword evidence="9 14" id="KW-1133">Transmembrane helix</keyword>
<keyword evidence="11" id="KW-0443">Lipid metabolism</keyword>
<feature type="transmembrane region" description="Helical" evidence="14">
    <location>
        <begin position="112"/>
        <end position="133"/>
    </location>
</feature>
<evidence type="ECO:0000256" key="11">
    <source>
        <dbReference type="ARBA" id="ARBA00023098"/>
    </source>
</evidence>
<evidence type="ECO:0000256" key="4">
    <source>
        <dbReference type="ARBA" id="ARBA00022692"/>
    </source>
</evidence>
<comment type="cofactor">
    <cofactor evidence="1">
        <name>Zn(2+)</name>
        <dbReference type="ChEBI" id="CHEBI:29105"/>
    </cofactor>
</comment>
<proteinExistence type="predicted"/>
<feature type="transmembrane region" description="Helical" evidence="14">
    <location>
        <begin position="56"/>
        <end position="75"/>
    </location>
</feature>
<name>A0ABY7NUA9_9SPHN</name>